<organism evidence="2 3">
    <name type="scientific">Goodea atripinnis</name>
    <dbReference type="NCBI Taxonomy" id="208336"/>
    <lineage>
        <taxon>Eukaryota</taxon>
        <taxon>Metazoa</taxon>
        <taxon>Chordata</taxon>
        <taxon>Craniata</taxon>
        <taxon>Vertebrata</taxon>
        <taxon>Euteleostomi</taxon>
        <taxon>Actinopterygii</taxon>
        <taxon>Neopterygii</taxon>
        <taxon>Teleostei</taxon>
        <taxon>Neoteleostei</taxon>
        <taxon>Acanthomorphata</taxon>
        <taxon>Ovalentaria</taxon>
        <taxon>Atherinomorphae</taxon>
        <taxon>Cyprinodontiformes</taxon>
        <taxon>Goodeidae</taxon>
        <taxon>Goodea</taxon>
    </lineage>
</organism>
<evidence type="ECO:0000313" key="3">
    <source>
        <dbReference type="Proteomes" id="UP001476798"/>
    </source>
</evidence>
<feature type="region of interest" description="Disordered" evidence="1">
    <location>
        <begin position="43"/>
        <end position="81"/>
    </location>
</feature>
<name>A0ABV0NUU2_9TELE</name>
<reference evidence="2 3" key="1">
    <citation type="submission" date="2021-06" db="EMBL/GenBank/DDBJ databases">
        <authorList>
            <person name="Palmer J.M."/>
        </authorList>
    </citation>
    <scope>NUCLEOTIDE SEQUENCE [LARGE SCALE GENOMIC DNA]</scope>
    <source>
        <strain evidence="2 3">GA_2019</strain>
        <tissue evidence="2">Muscle</tissue>
    </source>
</reference>
<proteinExistence type="predicted"/>
<keyword evidence="3" id="KW-1185">Reference proteome</keyword>
<feature type="region of interest" description="Disordered" evidence="1">
    <location>
        <begin position="1"/>
        <end position="29"/>
    </location>
</feature>
<dbReference type="EMBL" id="JAHRIO010051098">
    <property type="protein sequence ID" value="MEQ2175157.1"/>
    <property type="molecule type" value="Genomic_DNA"/>
</dbReference>
<dbReference type="Proteomes" id="UP001476798">
    <property type="component" value="Unassembled WGS sequence"/>
</dbReference>
<evidence type="ECO:0000256" key="1">
    <source>
        <dbReference type="SAM" id="MobiDB-lite"/>
    </source>
</evidence>
<evidence type="ECO:0000313" key="2">
    <source>
        <dbReference type="EMBL" id="MEQ2175157.1"/>
    </source>
</evidence>
<sequence length="111" mass="12190">MMRLPGRMGPAAGGDPTNSRLMERTMNRVPVVSKTMTMRTIWASGEKSGANTGTSSTQSSLSFMGLNRLEDEDDEPLNGGVGDGYLPRDAWHKLARRAECCFMTAPSFHYM</sequence>
<feature type="compositionally biased region" description="Polar residues" evidence="1">
    <location>
        <begin position="49"/>
        <end position="62"/>
    </location>
</feature>
<accession>A0ABV0NUU2</accession>
<comment type="caution">
    <text evidence="2">The sequence shown here is derived from an EMBL/GenBank/DDBJ whole genome shotgun (WGS) entry which is preliminary data.</text>
</comment>
<gene>
    <name evidence="2" type="ORF">GOODEAATRI_015268</name>
</gene>
<protein>
    <submittedName>
        <fullName evidence="2">Uncharacterized protein</fullName>
    </submittedName>
</protein>